<proteinExistence type="inferred from homology"/>
<dbReference type="CDD" id="cd00293">
    <property type="entry name" value="USP-like"/>
    <property type="match status" value="1"/>
</dbReference>
<dbReference type="PANTHER" id="PTHR46268:SF15">
    <property type="entry name" value="UNIVERSAL STRESS PROTEIN HP_0031"/>
    <property type="match status" value="1"/>
</dbReference>
<comment type="similarity">
    <text evidence="1 2">Belongs to the universal stress protein A family.</text>
</comment>
<protein>
    <recommendedName>
        <fullName evidence="2">Universal stress protein</fullName>
    </recommendedName>
</protein>
<evidence type="ECO:0000256" key="1">
    <source>
        <dbReference type="ARBA" id="ARBA00008791"/>
    </source>
</evidence>
<organism evidence="4 5">
    <name type="scientific">Phenylobacterium ferrooxidans</name>
    <dbReference type="NCBI Taxonomy" id="2982689"/>
    <lineage>
        <taxon>Bacteria</taxon>
        <taxon>Pseudomonadati</taxon>
        <taxon>Pseudomonadota</taxon>
        <taxon>Alphaproteobacteria</taxon>
        <taxon>Caulobacterales</taxon>
        <taxon>Caulobacteraceae</taxon>
        <taxon>Phenylobacterium</taxon>
    </lineage>
</organism>
<dbReference type="SUPFAM" id="SSF52402">
    <property type="entry name" value="Adenine nucleotide alpha hydrolases-like"/>
    <property type="match status" value="1"/>
</dbReference>
<evidence type="ECO:0000259" key="3">
    <source>
        <dbReference type="Pfam" id="PF00582"/>
    </source>
</evidence>
<dbReference type="InterPro" id="IPR006015">
    <property type="entry name" value="Universal_stress_UspA"/>
</dbReference>
<dbReference type="EMBL" id="JAOTJD010000007">
    <property type="protein sequence ID" value="MFD3263473.1"/>
    <property type="molecule type" value="Genomic_DNA"/>
</dbReference>
<dbReference type="InterPro" id="IPR006016">
    <property type="entry name" value="UspA"/>
</dbReference>
<evidence type="ECO:0000256" key="2">
    <source>
        <dbReference type="PIRNR" id="PIRNR006276"/>
    </source>
</evidence>
<comment type="subcellular location">
    <subcellularLocation>
        <location evidence="2">Cytoplasm</location>
    </subcellularLocation>
</comment>
<evidence type="ECO:0000313" key="4">
    <source>
        <dbReference type="EMBL" id="MFD3263473.1"/>
    </source>
</evidence>
<dbReference type="Gene3D" id="3.40.50.620">
    <property type="entry name" value="HUPs"/>
    <property type="match status" value="1"/>
</dbReference>
<dbReference type="PANTHER" id="PTHR46268">
    <property type="entry name" value="STRESS RESPONSE PROTEIN NHAX"/>
    <property type="match status" value="1"/>
</dbReference>
<comment type="caution">
    <text evidence="4">The sequence shown here is derived from an EMBL/GenBank/DDBJ whole genome shotgun (WGS) entry which is preliminary data.</text>
</comment>
<dbReference type="InterPro" id="IPR014729">
    <property type="entry name" value="Rossmann-like_a/b/a_fold"/>
</dbReference>
<sequence length="149" mass="15624">MYSHVLISTDGSEVAQKGVEQGLSLAKALGAKVTLITVTERFPVYARGVGLEYAMSQPMTAEYATGQKEAANAALAAAKQLADRLGISTEDLHVPDAHPADAIIEAARSRNCSLIVMASHGRRGLGRLLLGSTTSEVLAESPVPVLVVR</sequence>
<feature type="domain" description="UspA" evidence="3">
    <location>
        <begin position="1"/>
        <end position="149"/>
    </location>
</feature>
<keyword evidence="5" id="KW-1185">Reference proteome</keyword>
<keyword evidence="2" id="KW-0963">Cytoplasm</keyword>
<name>A0ABW6CRL9_9CAUL</name>
<gene>
    <name evidence="4" type="ORF">OCL97_05755</name>
</gene>
<dbReference type="PRINTS" id="PR01438">
    <property type="entry name" value="UNVRSLSTRESS"/>
</dbReference>
<accession>A0ABW6CRL9</accession>
<dbReference type="RefSeq" id="WP_377368412.1">
    <property type="nucleotide sequence ID" value="NZ_JAOTJD010000007.1"/>
</dbReference>
<dbReference type="Pfam" id="PF00582">
    <property type="entry name" value="Usp"/>
    <property type="match status" value="1"/>
</dbReference>
<dbReference type="Proteomes" id="UP001598130">
    <property type="component" value="Unassembled WGS sequence"/>
</dbReference>
<evidence type="ECO:0000313" key="5">
    <source>
        <dbReference type="Proteomes" id="UP001598130"/>
    </source>
</evidence>
<dbReference type="PIRSF" id="PIRSF006276">
    <property type="entry name" value="UspA"/>
    <property type="match status" value="1"/>
</dbReference>
<reference evidence="4 5" key="1">
    <citation type="submission" date="2022-09" db="EMBL/GenBank/DDBJ databases">
        <title>New species of Phenylobacterium.</title>
        <authorList>
            <person name="Mieszkin S."/>
        </authorList>
    </citation>
    <scope>NUCLEOTIDE SEQUENCE [LARGE SCALE GENOMIC DNA]</scope>
    <source>
        <strain evidence="4 5">HK31-G</strain>
    </source>
</reference>